<keyword evidence="8" id="KW-1185">Reference proteome</keyword>
<dbReference type="PANTHER" id="PTHR47234:SF3">
    <property type="entry name" value="SECRETIN_TONB SHORT N-TERMINAL DOMAIN-CONTAINING PROTEIN"/>
    <property type="match status" value="1"/>
</dbReference>
<dbReference type="Gene3D" id="2.40.170.20">
    <property type="entry name" value="TonB-dependent receptor, beta-barrel domain"/>
    <property type="match status" value="1"/>
</dbReference>
<dbReference type="Proteomes" id="UP001210865">
    <property type="component" value="Chromosome"/>
</dbReference>
<dbReference type="Gene3D" id="2.170.130.10">
    <property type="entry name" value="TonB-dependent receptor, plug domain"/>
    <property type="match status" value="1"/>
</dbReference>
<keyword evidence="7" id="KW-0675">Receptor</keyword>
<gene>
    <name evidence="7" type="ORF">PBT88_01920</name>
</gene>
<evidence type="ECO:0000259" key="6">
    <source>
        <dbReference type="Pfam" id="PF07715"/>
    </source>
</evidence>
<keyword evidence="4" id="KW-0798">TonB box</keyword>
<feature type="domain" description="TonB-dependent receptor-like beta-barrel" evidence="5">
    <location>
        <begin position="424"/>
        <end position="960"/>
    </location>
</feature>
<dbReference type="InterPro" id="IPR036942">
    <property type="entry name" value="Beta-barrel_TonB_sf"/>
</dbReference>
<dbReference type="EMBL" id="CP115174">
    <property type="protein sequence ID" value="WBO22927.1"/>
    <property type="molecule type" value="Genomic_DNA"/>
</dbReference>
<comment type="similarity">
    <text evidence="4">Belongs to the TonB-dependent receptor family.</text>
</comment>
<evidence type="ECO:0000313" key="8">
    <source>
        <dbReference type="Proteomes" id="UP001210865"/>
    </source>
</evidence>
<dbReference type="InterPro" id="IPR037066">
    <property type="entry name" value="Plug_dom_sf"/>
</dbReference>
<evidence type="ECO:0000256" key="2">
    <source>
        <dbReference type="ARBA" id="ARBA00023136"/>
    </source>
</evidence>
<keyword evidence="3" id="KW-0998">Cell outer membrane</keyword>
<keyword evidence="2 4" id="KW-0472">Membrane</keyword>
<feature type="domain" description="TonB-dependent receptor plug" evidence="6">
    <location>
        <begin position="108"/>
        <end position="218"/>
    </location>
</feature>
<evidence type="ECO:0000256" key="3">
    <source>
        <dbReference type="ARBA" id="ARBA00023237"/>
    </source>
</evidence>
<evidence type="ECO:0000256" key="4">
    <source>
        <dbReference type="RuleBase" id="RU003357"/>
    </source>
</evidence>
<dbReference type="RefSeq" id="WP_270077566.1">
    <property type="nucleotide sequence ID" value="NZ_CP115174.1"/>
</dbReference>
<dbReference type="Pfam" id="PF00593">
    <property type="entry name" value="TonB_dep_Rec_b-barrel"/>
    <property type="match status" value="1"/>
</dbReference>
<dbReference type="InterPro" id="IPR012910">
    <property type="entry name" value="Plug_dom"/>
</dbReference>
<dbReference type="Pfam" id="PF07715">
    <property type="entry name" value="Plug"/>
    <property type="match status" value="1"/>
</dbReference>
<dbReference type="PANTHER" id="PTHR47234">
    <property type="match status" value="1"/>
</dbReference>
<dbReference type="InterPro" id="IPR000531">
    <property type="entry name" value="Beta-barrel_TonB"/>
</dbReference>
<evidence type="ECO:0000256" key="1">
    <source>
        <dbReference type="ARBA" id="ARBA00004442"/>
    </source>
</evidence>
<dbReference type="SUPFAM" id="SSF56935">
    <property type="entry name" value="Porins"/>
    <property type="match status" value="1"/>
</dbReference>
<evidence type="ECO:0000259" key="5">
    <source>
        <dbReference type="Pfam" id="PF00593"/>
    </source>
</evidence>
<accession>A0ABY7NQU6</accession>
<organism evidence="7 8">
    <name type="scientific">Sphingomonas abietis</name>
    <dbReference type="NCBI Taxonomy" id="3012344"/>
    <lineage>
        <taxon>Bacteria</taxon>
        <taxon>Pseudomonadati</taxon>
        <taxon>Pseudomonadota</taxon>
        <taxon>Alphaproteobacteria</taxon>
        <taxon>Sphingomonadales</taxon>
        <taxon>Sphingomonadaceae</taxon>
        <taxon>Sphingomonas</taxon>
    </lineage>
</organism>
<reference evidence="7 8" key="1">
    <citation type="submission" date="2022-12" db="EMBL/GenBank/DDBJ databases">
        <title>Sphingomonas abieness sp. nov., an endophytic bacterium isolated from Abies koreana.</title>
        <authorList>
            <person name="Jiang L."/>
            <person name="Lee J."/>
        </authorList>
    </citation>
    <scope>NUCLEOTIDE SEQUENCE [LARGE SCALE GENOMIC DNA]</scope>
    <source>
        <strain evidence="8">PAMB 00755</strain>
    </source>
</reference>
<protein>
    <submittedName>
        <fullName evidence="7">TonB-dependent receptor</fullName>
    </submittedName>
</protein>
<comment type="subcellular location">
    <subcellularLocation>
        <location evidence="1 4">Cell outer membrane</location>
    </subcellularLocation>
</comment>
<name>A0ABY7NQU6_9SPHN</name>
<evidence type="ECO:0000313" key="7">
    <source>
        <dbReference type="EMBL" id="WBO22927.1"/>
    </source>
</evidence>
<sequence length="1001" mass="105357">MSRNYNATTTDTTRNAPRARSGRWLGGTILSSWLAWSLAGPALAQDAGQAVPAAAATVADGGKTSAPAAPTAPTVQPTVVPQTAVAVADTSAEIVVTGSRIRNGKGGPNPVTTVTDKQLSILSPESLPAGLAKLPIFQPVKSSDSASDGGYQPTGNYLDLWGLGPIRTLILEDGHRVASTYYDGTVDVNTLPQLLVKRVEVVTGGASAVYGSDAVSGVANFIIDKSFDGIKGQVQGGVSTYGDGGSFRVGVANGFKVGEHGHFEWSGEYYRRNGISATPRAYGTSAVSIVGTGTAASPYAQLTDTRLNNSTFGGLVTNGPFAGQQFLPDGTLAPFNKGTVTQSAGISVGGDGSYRTPSNLLPSLRTAQIFGRFDYDLGGDTRAYVQGSFSRTNTVSHEQNLISTASSTPITIYSGNAYLLPQYQAELTAANASSFNLNRYNADFGNLLGLHDQTTSYSVTAGLEGKIFGGFDWDVFYTHGVGKTSQLTTNNTNTERLYAALDAVRDPSSGNIVCRVTLTDPGAYPGCVPLDVLGANSASQAAINYVNGDTSWTATNVMDDVGANITGKLFEGWAGPVRVAAGAEYRHLTLRETSSVDDNTFDATDLRVGANGKTVPTSLQLWTKNITAPTYGAQSVYEGDLELDVPVLRDLPLARLVSVSAAGRFTHYSTSGSVQTWRVGVEWNVAPGLNVRATRSRDIRAPTLYDLYQGRAATISGYTDYLTGSSGQILNISQGNPNLKPEIARNTTVGATYQPSWFRNLTLSADYFDVKIDNAIGSVSGLTASVEKLCIASGGSSPLCALAVRPNPITDTSAANAPTANIKENENIAKVEARGVVVGFDYAINLAEATRVIPGNANIHVQWTHEPVLKSQQLPGAIYTNAAGTALAPVDRIATTLEYGVSGIDAAVTLRYFSGFHYSADPTLIVAQPASKAYVQTDFNLAYTFNVRNNPLSVFLNVNNAFNVHGGLYEASSSNPGLIYPAAPFADEIGRYFSFGVRVGV</sequence>
<proteinExistence type="inferred from homology"/>